<dbReference type="RefSeq" id="WP_044659003.1">
    <property type="nucleotide sequence ID" value="NZ_JACJIO010000010.1"/>
</dbReference>
<dbReference type="PANTHER" id="PTHR36999:SF1">
    <property type="entry name" value="ISOCITRATE DEHYDROGENASE (NADP(+))"/>
    <property type="match status" value="1"/>
</dbReference>
<dbReference type="NCBIfam" id="TIGR00178">
    <property type="entry name" value="monomer_idh"/>
    <property type="match status" value="1"/>
</dbReference>
<keyword evidence="2 10" id="KW-0329">Glyoxylate bypass</keyword>
<evidence type="ECO:0000256" key="11">
    <source>
        <dbReference type="SAM" id="MobiDB-lite"/>
    </source>
</evidence>
<feature type="compositionally biased region" description="Basic and acidic residues" evidence="11">
    <location>
        <begin position="110"/>
        <end position="125"/>
    </location>
</feature>
<feature type="region of interest" description="Disordered" evidence="11">
    <location>
        <begin position="104"/>
        <end position="125"/>
    </location>
</feature>
<accession>A0ABR6DZ14</accession>
<protein>
    <recommendedName>
        <fullName evidence="10">Isocitrate dehydrogenase [NADP]</fullName>
        <ecNumber evidence="10">1.1.1.42</ecNumber>
    </recommendedName>
    <alternativeName>
        <fullName evidence="10">Oxalosuccinate decarboxylase</fullName>
    </alternativeName>
</protein>
<evidence type="ECO:0000313" key="12">
    <source>
        <dbReference type="EMBL" id="MBA9081537.1"/>
    </source>
</evidence>
<evidence type="ECO:0000256" key="8">
    <source>
        <dbReference type="ARBA" id="ARBA00023554"/>
    </source>
</evidence>
<dbReference type="SUPFAM" id="SSF53659">
    <property type="entry name" value="Isocitrate/Isopropylmalate dehydrogenase-like"/>
    <property type="match status" value="1"/>
</dbReference>
<keyword evidence="7 10" id="KW-0560">Oxidoreductase</keyword>
<organism evidence="12 13">
    <name type="scientific">Micrococcus aloeverae</name>
    <dbReference type="NCBI Taxonomy" id="1391911"/>
    <lineage>
        <taxon>Bacteria</taxon>
        <taxon>Bacillati</taxon>
        <taxon>Actinomycetota</taxon>
        <taxon>Actinomycetes</taxon>
        <taxon>Micrococcales</taxon>
        <taxon>Micrococcaceae</taxon>
        <taxon>Micrococcus</taxon>
    </lineage>
</organism>
<keyword evidence="6 10" id="KW-0521">NADP</keyword>
<keyword evidence="3 10" id="KW-0816">Tricarboxylic acid cycle</keyword>
<dbReference type="Pfam" id="PF03971">
    <property type="entry name" value="IDH"/>
    <property type="match status" value="1"/>
</dbReference>
<comment type="catalytic activity">
    <reaction evidence="8 10">
        <text>D-threo-isocitrate + NADP(+) = 2-oxoglutarate + CO2 + NADPH</text>
        <dbReference type="Rhea" id="RHEA:19629"/>
        <dbReference type="ChEBI" id="CHEBI:15562"/>
        <dbReference type="ChEBI" id="CHEBI:16526"/>
        <dbReference type="ChEBI" id="CHEBI:16810"/>
        <dbReference type="ChEBI" id="CHEBI:57783"/>
        <dbReference type="ChEBI" id="CHEBI:58349"/>
        <dbReference type="EC" id="1.1.1.42"/>
    </reaction>
</comment>
<evidence type="ECO:0000256" key="6">
    <source>
        <dbReference type="ARBA" id="ARBA00022857"/>
    </source>
</evidence>
<evidence type="ECO:0000256" key="3">
    <source>
        <dbReference type="ARBA" id="ARBA00022532"/>
    </source>
</evidence>
<evidence type="ECO:0000313" key="13">
    <source>
        <dbReference type="Proteomes" id="UP000582085"/>
    </source>
</evidence>
<evidence type="ECO:0000256" key="4">
    <source>
        <dbReference type="ARBA" id="ARBA00022723"/>
    </source>
</evidence>
<evidence type="ECO:0000256" key="5">
    <source>
        <dbReference type="ARBA" id="ARBA00022842"/>
    </source>
</evidence>
<sequence>MSKIIYTLTDEAPMLATASLLPIVRAYAGTAGVELETRDISLAGRILAAFKDVLPEDQRTADALAELGELVKSPEANVIKLPNISASVPQLRAAIKELQADGYALPEYPDEPKTDEEKDAKARYDSVKGSAVNPVLREGNSDRRAPKAVKAYAKRFPHSMGEWTPDSKTAVATMGADDFRANEQSVTLPAADVLTIEFTDEDGKTTVLKEGLKVLKGEVVDGTFMSAKALDAFLAEQVKRAKEEGILFSAHLKATMMKVSDPVIFGHVVKAYFSELFEKYGEQLAAAGLSANNGLAAIEGGLDKLDAETAEGVRAAIAAAYENGPDVAMVNSAKGITNLHVPSDVIVDASMPAMIRNSGRMWNKHDQTQDTLAVIPDSSYAGVFQAVIDDCKANGAYDPTTMGTVPNVGLMAQKAEEYGSHDKTFIMDAAGTVAVKNSAGETLLSHDVEAGDIWRACQTKDVPVRDWVKLAVTRARASQTPAVFWLDETRAHDRELIKKVEEYLKEHDTEGLDLRILSPVEATKLSVERIRRGEDTISVTGNVLRDYNTDLFPILELGTSAKMLSIVPLLNGGGLFETGAGGSAPKHVQQLLEENHLRWDSLGEFLALAVSFEHEAVANENHRAQVLADTLDAATGTLLIEGKSPKRKVGELDNRGSHFYLALYWARELAKQTEDAELAAAAKPIAEELGAQEETILAELNGVQGSPVDLGGYYWPELEKVTSVMRPSATLNAIVDKLSV</sequence>
<evidence type="ECO:0000256" key="7">
    <source>
        <dbReference type="ARBA" id="ARBA00023002"/>
    </source>
</evidence>
<dbReference type="InterPro" id="IPR004436">
    <property type="entry name" value="Isocitrate_DH_NADP_mono"/>
</dbReference>
<keyword evidence="13" id="KW-1185">Reference proteome</keyword>
<name>A0ABR6DZ14_9MICC</name>
<dbReference type="EC" id="1.1.1.42" evidence="10"/>
<evidence type="ECO:0000256" key="1">
    <source>
        <dbReference type="ARBA" id="ARBA00001946"/>
    </source>
</evidence>
<evidence type="ECO:0000256" key="10">
    <source>
        <dbReference type="PIRNR" id="PIRNR009407"/>
    </source>
</evidence>
<keyword evidence="5" id="KW-0460">Magnesium</keyword>
<gene>
    <name evidence="12" type="ORF">FHR79_001653</name>
</gene>
<comment type="caution">
    <text evidence="12">The sequence shown here is derived from an EMBL/GenBank/DDBJ whole genome shotgun (WGS) entry which is preliminary data.</text>
</comment>
<dbReference type="PANTHER" id="PTHR36999">
    <property type="entry name" value="ISOCITRATE DEHYDROGENASE [NADP]"/>
    <property type="match status" value="1"/>
</dbReference>
<keyword evidence="4" id="KW-0479">Metal-binding</keyword>
<evidence type="ECO:0000256" key="2">
    <source>
        <dbReference type="ARBA" id="ARBA00022435"/>
    </source>
</evidence>
<dbReference type="Proteomes" id="UP000582085">
    <property type="component" value="Unassembled WGS sequence"/>
</dbReference>
<dbReference type="PIRSF" id="PIRSF009407">
    <property type="entry name" value="IDH_monmr"/>
    <property type="match status" value="1"/>
</dbReference>
<evidence type="ECO:0000256" key="9">
    <source>
        <dbReference type="ARBA" id="ARBA00046318"/>
    </source>
</evidence>
<proteinExistence type="inferred from homology"/>
<dbReference type="GO" id="GO:0004450">
    <property type="term" value="F:isocitrate dehydrogenase (NADP+) activity"/>
    <property type="evidence" value="ECO:0007669"/>
    <property type="project" value="UniProtKB-EC"/>
</dbReference>
<comment type="similarity">
    <text evidence="9 10">Belongs to the monomeric-type IDH family.</text>
</comment>
<comment type="cofactor">
    <cofactor evidence="1">
        <name>Mg(2+)</name>
        <dbReference type="ChEBI" id="CHEBI:18420"/>
    </cofactor>
</comment>
<reference evidence="12 13" key="1">
    <citation type="submission" date="2020-08" db="EMBL/GenBank/DDBJ databases">
        <title>The Agave Microbiome: Exploring the role of microbial communities in plant adaptations to desert environments.</title>
        <authorList>
            <person name="Partida-Martinez L.P."/>
        </authorList>
    </citation>
    <scope>NUCLEOTIDE SEQUENCE [LARGE SCALE GENOMIC DNA]</scope>
    <source>
        <strain evidence="12 13">RAT4</strain>
    </source>
</reference>
<dbReference type="EMBL" id="JACJIO010000010">
    <property type="protein sequence ID" value="MBA9081537.1"/>
    <property type="molecule type" value="Genomic_DNA"/>
</dbReference>